<accession>A0A1J5PDE6</accession>
<sequence>MGFDQLFDRLQNPLIFTTDQNERAGIVVLNQVSDKLNTIHLRHVDVEQDQVGALILVVDYHKRCLSAITSSYLEVTLMGQYAAEQLEHERFIVKDQNPEFVFIQHGRWTE</sequence>
<comment type="caution">
    <text evidence="1">The sequence shown here is derived from an EMBL/GenBank/DDBJ whole genome shotgun (WGS) entry which is preliminary data.</text>
</comment>
<protein>
    <submittedName>
        <fullName evidence="1">Uncharacterized protein</fullName>
    </submittedName>
</protein>
<proteinExistence type="predicted"/>
<dbReference type="AlphaFoldDB" id="A0A1J5PDE6"/>
<dbReference type="EMBL" id="MLJW01004774">
    <property type="protein sequence ID" value="OIQ69358.1"/>
    <property type="molecule type" value="Genomic_DNA"/>
</dbReference>
<evidence type="ECO:0000313" key="1">
    <source>
        <dbReference type="EMBL" id="OIQ69358.1"/>
    </source>
</evidence>
<reference evidence="1" key="1">
    <citation type="submission" date="2016-10" db="EMBL/GenBank/DDBJ databases">
        <title>Sequence of Gallionella enrichment culture.</title>
        <authorList>
            <person name="Poehlein A."/>
            <person name="Muehling M."/>
            <person name="Daniel R."/>
        </authorList>
    </citation>
    <scope>NUCLEOTIDE SEQUENCE</scope>
</reference>
<gene>
    <name evidence="1" type="ORF">GALL_490440</name>
</gene>
<organism evidence="1">
    <name type="scientific">mine drainage metagenome</name>
    <dbReference type="NCBI Taxonomy" id="410659"/>
    <lineage>
        <taxon>unclassified sequences</taxon>
        <taxon>metagenomes</taxon>
        <taxon>ecological metagenomes</taxon>
    </lineage>
</organism>
<name>A0A1J5PDE6_9ZZZZ</name>